<organism evidence="2 3">
    <name type="scientific">Noviherbaspirillum humi</name>
    <dbReference type="NCBI Taxonomy" id="1688639"/>
    <lineage>
        <taxon>Bacteria</taxon>
        <taxon>Pseudomonadati</taxon>
        <taxon>Pseudomonadota</taxon>
        <taxon>Betaproteobacteria</taxon>
        <taxon>Burkholderiales</taxon>
        <taxon>Oxalobacteraceae</taxon>
        <taxon>Noviherbaspirillum</taxon>
    </lineage>
</organism>
<gene>
    <name evidence="2" type="ORF">SAMN06265795_10484</name>
</gene>
<feature type="compositionally biased region" description="Basic and acidic residues" evidence="1">
    <location>
        <begin position="49"/>
        <end position="59"/>
    </location>
</feature>
<evidence type="ECO:0000313" key="2">
    <source>
        <dbReference type="EMBL" id="SNS60002.1"/>
    </source>
</evidence>
<protein>
    <submittedName>
        <fullName evidence="2">Uncharacterized protein</fullName>
    </submittedName>
</protein>
<reference evidence="2 3" key="1">
    <citation type="submission" date="2017-06" db="EMBL/GenBank/DDBJ databases">
        <authorList>
            <person name="Kim H.J."/>
            <person name="Triplett B.A."/>
        </authorList>
    </citation>
    <scope>NUCLEOTIDE SEQUENCE [LARGE SCALE GENOMIC DNA]</scope>
    <source>
        <strain evidence="2 3">U15</strain>
    </source>
</reference>
<dbReference type="EMBL" id="FZOT01000004">
    <property type="protein sequence ID" value="SNS60002.1"/>
    <property type="molecule type" value="Genomic_DNA"/>
</dbReference>
<keyword evidence="3" id="KW-1185">Reference proteome</keyword>
<evidence type="ECO:0000256" key="1">
    <source>
        <dbReference type="SAM" id="MobiDB-lite"/>
    </source>
</evidence>
<dbReference type="AlphaFoldDB" id="A0A239FV39"/>
<name>A0A239FV39_9BURK</name>
<dbReference type="Proteomes" id="UP000198284">
    <property type="component" value="Unassembled WGS sequence"/>
</dbReference>
<accession>A0A239FV39</accession>
<dbReference type="RefSeq" id="WP_143131191.1">
    <property type="nucleotide sequence ID" value="NZ_FZOT01000004.1"/>
</dbReference>
<feature type="region of interest" description="Disordered" evidence="1">
    <location>
        <begin position="40"/>
        <end position="59"/>
    </location>
</feature>
<proteinExistence type="predicted"/>
<evidence type="ECO:0000313" key="3">
    <source>
        <dbReference type="Proteomes" id="UP000198284"/>
    </source>
</evidence>
<sequence length="59" mass="6786">MNMRQRKRALYVRNYHELLVAEILAELEDAANLLLESLDEEGQTADQRSAAERKGAQQQ</sequence>